<dbReference type="FunFam" id="1.20.58.570:FF:000001">
    <property type="entry name" value="F-actin-capping protein subunit beta"/>
    <property type="match status" value="1"/>
</dbReference>
<comment type="similarity">
    <text evidence="2 7">Belongs to the F-actin-capping protein beta subunit family.</text>
</comment>
<evidence type="ECO:0000256" key="8">
    <source>
        <dbReference type="SAM" id="MobiDB-lite"/>
    </source>
</evidence>
<evidence type="ECO:0000256" key="5">
    <source>
        <dbReference type="ARBA" id="ARBA00023203"/>
    </source>
</evidence>
<sequence length="295" mass="32614">GSAAENALASPEAVSKKDCGSARMDMTDAQVSNAVDLLRRMPPQKFEHVLQSVIDIAPDITEALLALVDVPMKIKRDEKAGRDYLLSEFNRDNDSYRSPWTNTYDPPCEDAVYPSDRLRAIEIDANNAFDQYREMYFEGGISSVYCWDLEQGFAMAVLIKKTGDASPANGCWDSIHIVEVQERPAAKTAHYKLSSTVMAWVSTNSEKSGASVIGGNISRSLEREGAIGEVSHIATIGSMIETLESQMRSVLNDVYFGTSKIIIDSMRSFISADEKQQRRTLAEGLNQAFQQNPPQ</sequence>
<dbReference type="PANTHER" id="PTHR10619:SF0">
    <property type="entry name" value="F-ACTIN-CAPPING PROTEIN SUBUNIT BETA ISOFORMS 1 AND 2"/>
    <property type="match status" value="1"/>
</dbReference>
<evidence type="ECO:0000256" key="4">
    <source>
        <dbReference type="ARBA" id="ARBA00022490"/>
    </source>
</evidence>
<comment type="function">
    <text evidence="7">F-actin-capping proteins bind in a Ca(2+)-independent manner to the fast growing ends of actin filaments (barbed end) thereby blocking the exchange of subunits at these ends. Unlike other capping proteins (such as gelsolin and severin), these proteins do not sever actin filaments.</text>
</comment>
<organism evidence="9">
    <name type="scientific">Schistocephalus solidus</name>
    <name type="common">Tapeworm</name>
    <dbReference type="NCBI Taxonomy" id="70667"/>
    <lineage>
        <taxon>Eukaryota</taxon>
        <taxon>Metazoa</taxon>
        <taxon>Spiralia</taxon>
        <taxon>Lophotrochozoa</taxon>
        <taxon>Platyhelminthes</taxon>
        <taxon>Cestoda</taxon>
        <taxon>Eucestoda</taxon>
        <taxon>Diphyllobothriidea</taxon>
        <taxon>Diphyllobothriidae</taxon>
        <taxon>Schistocephalus</taxon>
    </lineage>
</organism>
<feature type="region of interest" description="Disordered" evidence="8">
    <location>
        <begin position="1"/>
        <end position="21"/>
    </location>
</feature>
<keyword evidence="5 7" id="KW-0009">Actin-binding</keyword>
<feature type="non-terminal residue" evidence="9">
    <location>
        <position position="1"/>
    </location>
</feature>
<dbReference type="GO" id="GO:0000902">
    <property type="term" value="P:cell morphogenesis"/>
    <property type="evidence" value="ECO:0007669"/>
    <property type="project" value="TreeGrafter"/>
</dbReference>
<evidence type="ECO:0000313" key="9">
    <source>
        <dbReference type="EMBL" id="JAP50925.1"/>
    </source>
</evidence>
<dbReference type="InterPro" id="IPR043175">
    <property type="entry name" value="CAPZB_N"/>
</dbReference>
<comment type="subcellular location">
    <subcellularLocation>
        <location evidence="1 7">Cytoplasm</location>
        <location evidence="1 7">Cytoskeleton</location>
    </subcellularLocation>
</comment>
<dbReference type="Gene3D" id="3.90.1150.210">
    <property type="entry name" value="F-actin capping protein, beta subunit"/>
    <property type="match status" value="1"/>
</dbReference>
<dbReference type="InterPro" id="IPR001698">
    <property type="entry name" value="CAPZB"/>
</dbReference>
<protein>
    <recommendedName>
        <fullName evidence="7">F-actin-capping protein subunit beta</fullName>
    </recommendedName>
</protein>
<gene>
    <name evidence="9" type="primary">CAPZB</name>
    <name evidence="9" type="ORF">TR160597</name>
</gene>
<dbReference type="Gene3D" id="1.20.58.570">
    <property type="match status" value="1"/>
</dbReference>
<accession>A0A0X3PG54</accession>
<dbReference type="AlphaFoldDB" id="A0A0X3PG54"/>
<dbReference type="GO" id="GO:0008290">
    <property type="term" value="C:F-actin capping protein complex"/>
    <property type="evidence" value="ECO:0007669"/>
    <property type="project" value="UniProtKB-UniRule"/>
</dbReference>
<dbReference type="GO" id="GO:0051490">
    <property type="term" value="P:negative regulation of filopodium assembly"/>
    <property type="evidence" value="ECO:0007669"/>
    <property type="project" value="TreeGrafter"/>
</dbReference>
<dbReference type="InterPro" id="IPR037282">
    <property type="entry name" value="CapZ_alpha/beta"/>
</dbReference>
<dbReference type="PRINTS" id="PR00192">
    <property type="entry name" value="FACTINCAPB"/>
</dbReference>
<dbReference type="InterPro" id="IPR042276">
    <property type="entry name" value="CapZ_alpha/beta_2"/>
</dbReference>
<dbReference type="SUPFAM" id="SSF90096">
    <property type="entry name" value="Subunits of heterodimeric actin filament capping protein Capz"/>
    <property type="match status" value="1"/>
</dbReference>
<evidence type="ECO:0000256" key="7">
    <source>
        <dbReference type="RuleBase" id="RU365078"/>
    </source>
</evidence>
<evidence type="ECO:0000256" key="6">
    <source>
        <dbReference type="ARBA" id="ARBA00023212"/>
    </source>
</evidence>
<keyword evidence="4 7" id="KW-0963">Cytoplasm</keyword>
<keyword evidence="6 7" id="KW-0206">Cytoskeleton</keyword>
<evidence type="ECO:0000256" key="3">
    <source>
        <dbReference type="ARBA" id="ARBA00022467"/>
    </source>
</evidence>
<dbReference type="PANTHER" id="PTHR10619">
    <property type="entry name" value="F-ACTIN-CAPPING PROTEIN SUBUNIT BETA"/>
    <property type="match status" value="1"/>
</dbReference>
<dbReference type="EMBL" id="GEEE01012300">
    <property type="protein sequence ID" value="JAP50925.1"/>
    <property type="molecule type" value="Transcribed_RNA"/>
</dbReference>
<keyword evidence="3 7" id="KW-0117">Actin capping</keyword>
<dbReference type="GO" id="GO:0051016">
    <property type="term" value="P:barbed-end actin filament capping"/>
    <property type="evidence" value="ECO:0007669"/>
    <property type="project" value="UniProtKB-UniRule"/>
</dbReference>
<reference evidence="9" key="1">
    <citation type="submission" date="2016-01" db="EMBL/GenBank/DDBJ databases">
        <title>Reference transcriptome for the parasite Schistocephalus solidus: insights into the molecular evolution of parasitism.</title>
        <authorList>
            <person name="Hebert F.O."/>
            <person name="Grambauer S."/>
            <person name="Barber I."/>
            <person name="Landry C.R."/>
            <person name="Aubin-Horth N."/>
        </authorList>
    </citation>
    <scope>NUCLEOTIDE SEQUENCE</scope>
</reference>
<dbReference type="GO" id="GO:0010591">
    <property type="term" value="P:regulation of lamellipodium assembly"/>
    <property type="evidence" value="ECO:0007669"/>
    <property type="project" value="TreeGrafter"/>
</dbReference>
<dbReference type="Pfam" id="PF01115">
    <property type="entry name" value="F_actin_cap_B"/>
    <property type="match status" value="1"/>
</dbReference>
<comment type="subunit">
    <text evidence="7">Heterodimer of an alpha and a beta subunit.</text>
</comment>
<proteinExistence type="inferred from homology"/>
<name>A0A0X3PG54_SCHSO</name>
<dbReference type="GO" id="GO:0051015">
    <property type="term" value="F:actin filament binding"/>
    <property type="evidence" value="ECO:0007669"/>
    <property type="project" value="TreeGrafter"/>
</dbReference>
<evidence type="ECO:0000256" key="1">
    <source>
        <dbReference type="ARBA" id="ARBA00004245"/>
    </source>
</evidence>
<evidence type="ECO:0000256" key="2">
    <source>
        <dbReference type="ARBA" id="ARBA00006039"/>
    </source>
</evidence>